<proteinExistence type="predicted"/>
<dbReference type="OrthoDB" id="3222238at2759"/>
<sequence length="526" mass="59209">MGSADESVQVHQVLRNNDILREIFQTFSSSKGDARDLLQSACVCKAFSEHALDALWREPPNLLPLLKLLKETIVRASLGQSPLYVIQGLIAVNDFRRMQLYARRIRCLDIELSRERIAPSVFIMLSHFARGKPLFPSLLKLRWRQAQSFGTELLSFMSPSLATIEITSTAALSEGRDCTLESLIGFLVSETPHLKHLMLRCHVMRSSSIEYLAHFKDIRTLEIDCPVSAQSVTTHLSHLSNLEGMTICLTALEVGDYQGPNAVFQSLDSLELRQGSVSGAIHVLQAAMFSPVLDHFAVVELPLIGSLPKLHTLLTILSLPGENSSLRYVFIDCRPIKGKFSANTRIVNIIQPLLRLRKLEEICVCLEHQKIQLQDEDIRDMAASWPHLQKLTVYQGTFTSPRACLSSLLHFAIGCPHLTTLDLPGMKIGNLSSLVFEEVPVLSHGLQTLEFRMDSSERSSLKIRQCARFLDRLFPRLQTCRSHQEEDHNQDEGGNRDHRALEISDLLLDLQSSRAEQVRRDAKPQL</sequence>
<dbReference type="EMBL" id="BFAD01000010">
    <property type="protein sequence ID" value="GBE86885.1"/>
    <property type="molecule type" value="Genomic_DNA"/>
</dbReference>
<gene>
    <name evidence="1" type="ORF">SCP_1001290</name>
</gene>
<dbReference type="STRING" id="139825.A0A401GXD3"/>
<evidence type="ECO:0008006" key="3">
    <source>
        <dbReference type="Google" id="ProtNLM"/>
    </source>
</evidence>
<name>A0A401GXD3_9APHY</name>
<comment type="caution">
    <text evidence="1">The sequence shown here is derived from an EMBL/GenBank/DDBJ whole genome shotgun (WGS) entry which is preliminary data.</text>
</comment>
<organism evidence="1 2">
    <name type="scientific">Sparassis crispa</name>
    <dbReference type="NCBI Taxonomy" id="139825"/>
    <lineage>
        <taxon>Eukaryota</taxon>
        <taxon>Fungi</taxon>
        <taxon>Dikarya</taxon>
        <taxon>Basidiomycota</taxon>
        <taxon>Agaricomycotina</taxon>
        <taxon>Agaricomycetes</taxon>
        <taxon>Polyporales</taxon>
        <taxon>Sparassidaceae</taxon>
        <taxon>Sparassis</taxon>
    </lineage>
</organism>
<dbReference type="Proteomes" id="UP000287166">
    <property type="component" value="Unassembled WGS sequence"/>
</dbReference>
<evidence type="ECO:0000313" key="1">
    <source>
        <dbReference type="EMBL" id="GBE86885.1"/>
    </source>
</evidence>
<dbReference type="GeneID" id="38783802"/>
<reference evidence="1 2" key="1">
    <citation type="journal article" date="2018" name="Sci. Rep.">
        <title>Genome sequence of the cauliflower mushroom Sparassis crispa (Hanabiratake) and its association with beneficial usage.</title>
        <authorList>
            <person name="Kiyama R."/>
            <person name="Furutani Y."/>
            <person name="Kawaguchi K."/>
            <person name="Nakanishi T."/>
        </authorList>
    </citation>
    <scope>NUCLEOTIDE SEQUENCE [LARGE SCALE GENOMIC DNA]</scope>
</reference>
<protein>
    <recommendedName>
        <fullName evidence="3">F-box domain-containing protein</fullName>
    </recommendedName>
</protein>
<dbReference type="Gene3D" id="3.80.10.10">
    <property type="entry name" value="Ribonuclease Inhibitor"/>
    <property type="match status" value="1"/>
</dbReference>
<dbReference type="AlphaFoldDB" id="A0A401GXD3"/>
<evidence type="ECO:0000313" key="2">
    <source>
        <dbReference type="Proteomes" id="UP000287166"/>
    </source>
</evidence>
<dbReference type="RefSeq" id="XP_027617798.1">
    <property type="nucleotide sequence ID" value="XM_027761997.1"/>
</dbReference>
<accession>A0A401GXD3</accession>
<dbReference type="InParanoid" id="A0A401GXD3"/>
<dbReference type="SUPFAM" id="SSF52047">
    <property type="entry name" value="RNI-like"/>
    <property type="match status" value="1"/>
</dbReference>
<keyword evidence="2" id="KW-1185">Reference proteome</keyword>
<dbReference type="InterPro" id="IPR032675">
    <property type="entry name" value="LRR_dom_sf"/>
</dbReference>